<name>C5BYS7_BEUC1</name>
<protein>
    <recommendedName>
        <fullName evidence="7">2-C-methyl-D-erythritol 4-phosphate cytidylyltransferase</fullName>
        <ecNumber evidence="7">2.7.7.60</ecNumber>
    </recommendedName>
    <alternativeName>
        <fullName evidence="7">4-diphosphocytidyl-2C-methyl-D-erythritol synthase</fullName>
    </alternativeName>
    <alternativeName>
        <fullName evidence="7">MEP cytidylyltransferase</fullName>
        <shortName evidence="7">MCT</shortName>
    </alternativeName>
</protein>
<gene>
    <name evidence="7" type="primary">ispD</name>
    <name evidence="8" type="ordered locus">Bcav_0774</name>
</gene>
<dbReference type="InterPro" id="IPR050088">
    <property type="entry name" value="IspD/TarI_cytidylyltransf_bact"/>
</dbReference>
<dbReference type="InterPro" id="IPR034683">
    <property type="entry name" value="IspD/TarI"/>
</dbReference>
<dbReference type="Pfam" id="PF01128">
    <property type="entry name" value="IspD"/>
    <property type="match status" value="1"/>
</dbReference>
<dbReference type="PANTHER" id="PTHR32125">
    <property type="entry name" value="2-C-METHYL-D-ERYTHRITOL 4-PHOSPHATE CYTIDYLYLTRANSFERASE, CHLOROPLASTIC"/>
    <property type="match status" value="1"/>
</dbReference>
<dbReference type="HOGENOM" id="CLU_061281_1_1_11"/>
<keyword evidence="5 7" id="KW-0548">Nucleotidyltransferase</keyword>
<dbReference type="UniPathway" id="UPA00056">
    <property type="reaction ID" value="UER00093"/>
</dbReference>
<comment type="function">
    <text evidence="7">Catalyzes the formation of 4-diphosphocytidyl-2-C-methyl-D-erythritol from CTP and 2-C-methyl-D-erythritol 4-phosphate (MEP).</text>
</comment>
<evidence type="ECO:0000256" key="3">
    <source>
        <dbReference type="ARBA" id="ARBA00009789"/>
    </source>
</evidence>
<dbReference type="Gene3D" id="3.90.550.10">
    <property type="entry name" value="Spore Coat Polysaccharide Biosynthesis Protein SpsA, Chain A"/>
    <property type="match status" value="1"/>
</dbReference>
<dbReference type="InterPro" id="IPR018294">
    <property type="entry name" value="ISPD_synthase_CS"/>
</dbReference>
<feature type="site" description="Transition state stabilizer" evidence="7">
    <location>
        <position position="18"/>
    </location>
</feature>
<comment type="pathway">
    <text evidence="2 7">Isoprenoid biosynthesis; isopentenyl diphosphate biosynthesis via DXP pathway; isopentenyl diphosphate from 1-deoxy-D-xylulose 5-phosphate: step 2/6.</text>
</comment>
<evidence type="ECO:0000313" key="9">
    <source>
        <dbReference type="Proteomes" id="UP000007962"/>
    </source>
</evidence>
<dbReference type="RefSeq" id="WP_012725815.1">
    <property type="nucleotide sequence ID" value="NC_012669.1"/>
</dbReference>
<dbReference type="STRING" id="471853.Bcav_0774"/>
<dbReference type="PANTHER" id="PTHR32125:SF4">
    <property type="entry name" value="2-C-METHYL-D-ERYTHRITOL 4-PHOSPHATE CYTIDYLYLTRANSFERASE, CHLOROPLASTIC"/>
    <property type="match status" value="1"/>
</dbReference>
<keyword evidence="6 7" id="KW-0414">Isoprene biosynthesis</keyword>
<dbReference type="HAMAP" id="MF_00108">
    <property type="entry name" value="IspD"/>
    <property type="match status" value="1"/>
</dbReference>
<evidence type="ECO:0000256" key="5">
    <source>
        <dbReference type="ARBA" id="ARBA00022695"/>
    </source>
</evidence>
<proteinExistence type="inferred from homology"/>
<accession>C5BYS7</accession>
<dbReference type="GO" id="GO:0050518">
    <property type="term" value="F:2-C-methyl-D-erythritol 4-phosphate cytidylyltransferase activity"/>
    <property type="evidence" value="ECO:0007669"/>
    <property type="project" value="UniProtKB-UniRule"/>
</dbReference>
<dbReference type="FunFam" id="3.90.550.10:FF:000003">
    <property type="entry name" value="2-C-methyl-D-erythritol 4-phosphate cytidylyltransferase"/>
    <property type="match status" value="1"/>
</dbReference>
<dbReference type="InterPro" id="IPR029044">
    <property type="entry name" value="Nucleotide-diphossugar_trans"/>
</dbReference>
<evidence type="ECO:0000313" key="8">
    <source>
        <dbReference type="EMBL" id="ACQ79035.1"/>
    </source>
</evidence>
<organism evidence="8 9">
    <name type="scientific">Beutenbergia cavernae (strain ATCC BAA-8 / DSM 12333 / CCUG 43141 / JCM 11478 / NBRC 16432 / NCIMB 13614 / HKI 0122)</name>
    <dbReference type="NCBI Taxonomy" id="471853"/>
    <lineage>
        <taxon>Bacteria</taxon>
        <taxon>Bacillati</taxon>
        <taxon>Actinomycetota</taxon>
        <taxon>Actinomycetes</taxon>
        <taxon>Micrococcales</taxon>
        <taxon>Beutenbergiaceae</taxon>
        <taxon>Beutenbergia</taxon>
    </lineage>
</organism>
<dbReference type="KEGG" id="bcv:Bcav_0774"/>
<sequence length="243" mass="24547">MSAGPTAAILVAAGAGTRLGTAVPKALVSLAGTPLLLHALRRLEHVDGLTQIVVAVPPAHRGVVRDLLLAATPCAVPVELVDGGATRQASVAAALAVLDPEADVVLVHDAARALAPTSLAERVATSVRAGHAAVVPGLPVTDTIKRVAPPSGEEEAVLVVDTVDRAELRAVQTPQGFARGALVRAHEVGAARAVDEGAAATDDAGLVEALGEHVWMVPGEELAMKITTARDLEVAALLLAEAS</sequence>
<dbReference type="EC" id="2.7.7.60" evidence="7"/>
<feature type="site" description="Positions MEP for the nucleophilic attack" evidence="7">
    <location>
        <position position="165"/>
    </location>
</feature>
<comment type="catalytic activity">
    <reaction evidence="1 7">
        <text>2-C-methyl-D-erythritol 4-phosphate + CTP + H(+) = 4-CDP-2-C-methyl-D-erythritol + diphosphate</text>
        <dbReference type="Rhea" id="RHEA:13429"/>
        <dbReference type="ChEBI" id="CHEBI:15378"/>
        <dbReference type="ChEBI" id="CHEBI:33019"/>
        <dbReference type="ChEBI" id="CHEBI:37563"/>
        <dbReference type="ChEBI" id="CHEBI:57823"/>
        <dbReference type="ChEBI" id="CHEBI:58262"/>
        <dbReference type="EC" id="2.7.7.60"/>
    </reaction>
</comment>
<dbReference type="Proteomes" id="UP000007962">
    <property type="component" value="Chromosome"/>
</dbReference>
<evidence type="ECO:0000256" key="2">
    <source>
        <dbReference type="ARBA" id="ARBA00004787"/>
    </source>
</evidence>
<comment type="similarity">
    <text evidence="3 7">Belongs to the IspD/TarI cytidylyltransferase family. IspD subfamily.</text>
</comment>
<dbReference type="CDD" id="cd02516">
    <property type="entry name" value="CDP-ME_synthetase"/>
    <property type="match status" value="1"/>
</dbReference>
<evidence type="ECO:0000256" key="1">
    <source>
        <dbReference type="ARBA" id="ARBA00001282"/>
    </source>
</evidence>
<keyword evidence="4 7" id="KW-0808">Transferase</keyword>
<dbReference type="EMBL" id="CP001618">
    <property type="protein sequence ID" value="ACQ79035.1"/>
    <property type="molecule type" value="Genomic_DNA"/>
</dbReference>
<dbReference type="GO" id="GO:0019288">
    <property type="term" value="P:isopentenyl diphosphate biosynthetic process, methylerythritol 4-phosphate pathway"/>
    <property type="evidence" value="ECO:0007669"/>
    <property type="project" value="UniProtKB-UniRule"/>
</dbReference>
<evidence type="ECO:0000256" key="6">
    <source>
        <dbReference type="ARBA" id="ARBA00023229"/>
    </source>
</evidence>
<dbReference type="SUPFAM" id="SSF53448">
    <property type="entry name" value="Nucleotide-diphospho-sugar transferases"/>
    <property type="match status" value="1"/>
</dbReference>
<dbReference type="InterPro" id="IPR001228">
    <property type="entry name" value="IspD"/>
</dbReference>
<evidence type="ECO:0000256" key="7">
    <source>
        <dbReference type="HAMAP-Rule" id="MF_00108"/>
    </source>
</evidence>
<evidence type="ECO:0000256" key="4">
    <source>
        <dbReference type="ARBA" id="ARBA00022679"/>
    </source>
</evidence>
<reference evidence="8 9" key="1">
    <citation type="journal article" date="2009" name="Stand. Genomic Sci.">
        <title>Complete genome sequence of Beutenbergia cavernae type strain (HKI 0122).</title>
        <authorList>
            <person name="Land M."/>
            <person name="Pukall R."/>
            <person name="Abt B."/>
            <person name="Goker M."/>
            <person name="Rohde M."/>
            <person name="Glavina Del Rio T."/>
            <person name="Tice H."/>
            <person name="Copeland A."/>
            <person name="Cheng J.F."/>
            <person name="Lucas S."/>
            <person name="Chen F."/>
            <person name="Nolan M."/>
            <person name="Bruce D."/>
            <person name="Goodwin L."/>
            <person name="Pitluck S."/>
            <person name="Ivanova N."/>
            <person name="Mavromatis K."/>
            <person name="Ovchinnikova G."/>
            <person name="Pati A."/>
            <person name="Chen A."/>
            <person name="Palaniappan K."/>
            <person name="Hauser L."/>
            <person name="Chang Y.J."/>
            <person name="Jefferies C.C."/>
            <person name="Saunders E."/>
            <person name="Brettin T."/>
            <person name="Detter J.C."/>
            <person name="Han C."/>
            <person name="Chain P."/>
            <person name="Bristow J."/>
            <person name="Eisen J.A."/>
            <person name="Markowitz V."/>
            <person name="Hugenholtz P."/>
            <person name="Kyrpides N.C."/>
            <person name="Klenk H.P."/>
            <person name="Lapidus A."/>
        </authorList>
    </citation>
    <scope>NUCLEOTIDE SEQUENCE [LARGE SCALE GENOMIC DNA]</scope>
    <source>
        <strain evidence="9">ATCC BAA-8 / DSM 12333 / NBRC 16432</strain>
    </source>
</reference>
<dbReference type="OrthoDB" id="9802561at2"/>
<feature type="site" description="Positions MEP for the nucleophilic attack" evidence="7">
    <location>
        <position position="225"/>
    </location>
</feature>
<dbReference type="eggNOG" id="COG1211">
    <property type="taxonomic scope" value="Bacteria"/>
</dbReference>
<keyword evidence="9" id="KW-1185">Reference proteome</keyword>
<dbReference type="AlphaFoldDB" id="C5BYS7"/>
<dbReference type="NCBIfam" id="TIGR00453">
    <property type="entry name" value="ispD"/>
    <property type="match status" value="1"/>
</dbReference>
<dbReference type="PROSITE" id="PS01295">
    <property type="entry name" value="ISPD"/>
    <property type="match status" value="1"/>
</dbReference>
<feature type="site" description="Transition state stabilizer" evidence="7">
    <location>
        <position position="25"/>
    </location>
</feature>